<dbReference type="InterPro" id="IPR036514">
    <property type="entry name" value="SGNH_hydro_sf"/>
</dbReference>
<evidence type="ECO:0000259" key="2">
    <source>
        <dbReference type="Pfam" id="PF13472"/>
    </source>
</evidence>
<dbReference type="PANTHER" id="PTHR30383">
    <property type="entry name" value="THIOESTERASE 1/PROTEASE 1/LYSOPHOSPHOLIPASE L1"/>
    <property type="match status" value="1"/>
</dbReference>
<evidence type="ECO:0000256" key="1">
    <source>
        <dbReference type="SAM" id="SignalP"/>
    </source>
</evidence>
<feature type="chain" id="PRO_5046478010" evidence="1">
    <location>
        <begin position="28"/>
        <end position="227"/>
    </location>
</feature>
<dbReference type="Pfam" id="PF13472">
    <property type="entry name" value="Lipase_GDSL_2"/>
    <property type="match status" value="1"/>
</dbReference>
<keyword evidence="4" id="KW-1185">Reference proteome</keyword>
<feature type="domain" description="SGNH hydrolase-type esterase" evidence="2">
    <location>
        <begin position="67"/>
        <end position="216"/>
    </location>
</feature>
<dbReference type="GO" id="GO:0016787">
    <property type="term" value="F:hydrolase activity"/>
    <property type="evidence" value="ECO:0007669"/>
    <property type="project" value="UniProtKB-KW"/>
</dbReference>
<accession>A0ABV9QVB3</accession>
<gene>
    <name evidence="3" type="ORF">ACFO6Q_13305</name>
</gene>
<dbReference type="PANTHER" id="PTHR30383:SF5">
    <property type="entry name" value="SGNH HYDROLASE-TYPE ESTERASE DOMAIN-CONTAINING PROTEIN"/>
    <property type="match status" value="1"/>
</dbReference>
<evidence type="ECO:0000313" key="4">
    <source>
        <dbReference type="Proteomes" id="UP001595886"/>
    </source>
</evidence>
<dbReference type="CDD" id="cd04502">
    <property type="entry name" value="SGNH_hydrolase_like_7"/>
    <property type="match status" value="1"/>
</dbReference>
<name>A0ABV9QVB3_9GAMM</name>
<dbReference type="SUPFAM" id="SSF52266">
    <property type="entry name" value="SGNH hydrolase"/>
    <property type="match status" value="1"/>
</dbReference>
<reference evidence="4" key="1">
    <citation type="journal article" date="2019" name="Int. J. Syst. Evol. Microbiol.">
        <title>The Global Catalogue of Microorganisms (GCM) 10K type strain sequencing project: providing services to taxonomists for standard genome sequencing and annotation.</title>
        <authorList>
            <consortium name="The Broad Institute Genomics Platform"/>
            <consortium name="The Broad Institute Genome Sequencing Center for Infectious Disease"/>
            <person name="Wu L."/>
            <person name="Ma J."/>
        </authorList>
    </citation>
    <scope>NUCLEOTIDE SEQUENCE [LARGE SCALE GENOMIC DNA]</scope>
    <source>
        <strain evidence="4">CCUG 30340</strain>
    </source>
</reference>
<dbReference type="RefSeq" id="WP_380021589.1">
    <property type="nucleotide sequence ID" value="NZ_JBHSHD010000010.1"/>
</dbReference>
<dbReference type="InterPro" id="IPR051532">
    <property type="entry name" value="Ester_Hydrolysis_Enzymes"/>
</dbReference>
<keyword evidence="3" id="KW-0378">Hydrolase</keyword>
<dbReference type="Proteomes" id="UP001595886">
    <property type="component" value="Unassembled WGS sequence"/>
</dbReference>
<dbReference type="EMBL" id="JBHSHD010000010">
    <property type="protein sequence ID" value="MFC4821305.1"/>
    <property type="molecule type" value="Genomic_DNA"/>
</dbReference>
<dbReference type="InterPro" id="IPR013830">
    <property type="entry name" value="SGNH_hydro"/>
</dbReference>
<comment type="caution">
    <text evidence="3">The sequence shown here is derived from an EMBL/GenBank/DDBJ whole genome shotgun (WGS) entry which is preliminary data.</text>
</comment>
<sequence length="227" mass="24199">MTRALLRRCASWAAIALLLLFGGGAGAQRAPVDPWQADMQRFAAADRAQPTAPGGIVFTGSSSIRLWSGLAGDFPGRNVLNRGFGGSTIADATRHVEQLVTPYSPHTVVLYAGDNDLAAGATPAQVRAGFDAFVRAVRARLPAVRILFVSIKPSPSRAALLPAIRQANALIRADIERGENVGYVDVFTPMLDAQGQPRAELFLDDRLHMNRAGYALWVSILAPALGE</sequence>
<evidence type="ECO:0000313" key="3">
    <source>
        <dbReference type="EMBL" id="MFC4821305.1"/>
    </source>
</evidence>
<organism evidence="3 4">
    <name type="scientific">Dokdonella ginsengisoli</name>
    <dbReference type="NCBI Taxonomy" id="363846"/>
    <lineage>
        <taxon>Bacteria</taxon>
        <taxon>Pseudomonadati</taxon>
        <taxon>Pseudomonadota</taxon>
        <taxon>Gammaproteobacteria</taxon>
        <taxon>Lysobacterales</taxon>
        <taxon>Rhodanobacteraceae</taxon>
        <taxon>Dokdonella</taxon>
    </lineage>
</organism>
<keyword evidence="1" id="KW-0732">Signal</keyword>
<dbReference type="Gene3D" id="3.40.50.1110">
    <property type="entry name" value="SGNH hydrolase"/>
    <property type="match status" value="1"/>
</dbReference>
<protein>
    <submittedName>
        <fullName evidence="3">SGNH/GDSL hydrolase family protein</fullName>
    </submittedName>
</protein>
<proteinExistence type="predicted"/>
<feature type="signal peptide" evidence="1">
    <location>
        <begin position="1"/>
        <end position="27"/>
    </location>
</feature>